<dbReference type="OrthoDB" id="5187005at2"/>
<proteinExistence type="predicted"/>
<evidence type="ECO:0000313" key="1">
    <source>
        <dbReference type="EMBL" id="ARU50147.1"/>
    </source>
</evidence>
<evidence type="ECO:0000313" key="2">
    <source>
        <dbReference type="EMBL" id="ARU53513.1"/>
    </source>
</evidence>
<protein>
    <submittedName>
        <fullName evidence="1">Uncharacterized protein</fullName>
    </submittedName>
</protein>
<dbReference type="KEGG" id="cceu:CBR64_20875"/>
<accession>A0A1Y0HPU1</accession>
<dbReference type="EMBL" id="CP021383">
    <property type="protein sequence ID" value="ARU53513.1"/>
    <property type="molecule type" value="Genomic_DNA"/>
</dbReference>
<dbReference type="AlphaFoldDB" id="A0A1Y0HPU1"/>
<name>A0A1Y0HPU1_CELCE</name>
<evidence type="ECO:0000313" key="3">
    <source>
        <dbReference type="Proteomes" id="UP000196228"/>
    </source>
</evidence>
<dbReference type="EMBL" id="CP021383">
    <property type="protein sequence ID" value="ARU50147.1"/>
    <property type="molecule type" value="Genomic_DNA"/>
</dbReference>
<gene>
    <name evidence="1" type="ORF">CBR64_00070</name>
    <name evidence="2" type="ORF">CBR64_20875</name>
</gene>
<dbReference type="KEGG" id="cceu:CBR64_00070"/>
<reference evidence="1 3" key="1">
    <citation type="submission" date="2017-05" db="EMBL/GenBank/DDBJ databases">
        <authorList>
            <person name="Song R."/>
            <person name="Chenine A.L."/>
            <person name="Ruprecht R.M."/>
        </authorList>
    </citation>
    <scope>NUCLEOTIDE SEQUENCE [LARGE SCALE GENOMIC DNA]</scope>
    <source>
        <strain evidence="1 3">PSBB019</strain>
    </source>
</reference>
<sequence length="182" mass="18151">MPASTPRGYQYAVTATDPNDIGAITQVLAEGIDADVQTVADALADLDESTMATIADLLDGDEANLTMASGWTPTDNNGHRPRVFGFGPLVVMVGAATRLTSPVGSESAICTVPAAFLPPPAPTGTIFVGSAEFTAGGGTAGSRPISLGVASGNIGLAAGYGSGTLGATSVVPLVGFWRRGLS</sequence>
<dbReference type="Proteomes" id="UP000196228">
    <property type="component" value="Chromosome"/>
</dbReference>
<organism evidence="1 3">
    <name type="scientific">Cellulosimicrobium cellulans</name>
    <name type="common">Arthrobacter luteus</name>
    <dbReference type="NCBI Taxonomy" id="1710"/>
    <lineage>
        <taxon>Bacteria</taxon>
        <taxon>Bacillati</taxon>
        <taxon>Actinomycetota</taxon>
        <taxon>Actinomycetes</taxon>
        <taxon>Micrococcales</taxon>
        <taxon>Promicromonosporaceae</taxon>
        <taxon>Cellulosimicrobium</taxon>
    </lineage>
</organism>
<dbReference type="RefSeq" id="WP_087469238.1">
    <property type="nucleotide sequence ID" value="NZ_CP021383.1"/>
</dbReference>